<keyword evidence="9" id="KW-1003">Cell membrane</keyword>
<dbReference type="Pfam" id="PF00005">
    <property type="entry name" value="ABC_tran"/>
    <property type="match status" value="1"/>
</dbReference>
<evidence type="ECO:0000256" key="2">
    <source>
        <dbReference type="ARBA" id="ARBA00022448"/>
    </source>
</evidence>
<dbReference type="SUPFAM" id="SSF52540">
    <property type="entry name" value="P-loop containing nucleoside triphosphate hydrolases"/>
    <property type="match status" value="1"/>
</dbReference>
<evidence type="ECO:0000259" key="10">
    <source>
        <dbReference type="PROSITE" id="PS50893"/>
    </source>
</evidence>
<dbReference type="GO" id="GO:0031460">
    <property type="term" value="P:glycine betaine transport"/>
    <property type="evidence" value="ECO:0007669"/>
    <property type="project" value="InterPro"/>
</dbReference>
<dbReference type="GO" id="GO:0005886">
    <property type="term" value="C:plasma membrane"/>
    <property type="evidence" value="ECO:0007669"/>
    <property type="project" value="UniProtKB-SubCell"/>
</dbReference>
<dbReference type="SMART" id="SM00382">
    <property type="entry name" value="AAA"/>
    <property type="match status" value="1"/>
</dbReference>
<dbReference type="PROSITE" id="PS00211">
    <property type="entry name" value="ABC_TRANSPORTER_1"/>
    <property type="match status" value="1"/>
</dbReference>
<name>A0A5B0DXS0_9HYPH</name>
<dbReference type="InterPro" id="IPR017871">
    <property type="entry name" value="ABC_transporter-like_CS"/>
</dbReference>
<dbReference type="NCBIfam" id="TIGR01186">
    <property type="entry name" value="proV"/>
    <property type="match status" value="1"/>
</dbReference>
<dbReference type="EC" id="7.6.2.9" evidence="9"/>
<dbReference type="GO" id="GO:0005524">
    <property type="term" value="F:ATP binding"/>
    <property type="evidence" value="ECO:0007669"/>
    <property type="project" value="UniProtKB-UniRule"/>
</dbReference>
<dbReference type="FunFam" id="3.40.50.300:FF:000201">
    <property type="entry name" value="Glycine betaine/L-proline ABC transporter ATP-binding protein"/>
    <property type="match status" value="1"/>
</dbReference>
<dbReference type="AlphaFoldDB" id="A0A5B0DXS0"/>
<dbReference type="InterPro" id="IPR003593">
    <property type="entry name" value="AAA+_ATPase"/>
</dbReference>
<dbReference type="Proteomes" id="UP000324738">
    <property type="component" value="Unassembled WGS sequence"/>
</dbReference>
<gene>
    <name evidence="12" type="ORF">FPY71_00065</name>
</gene>
<dbReference type="InterPro" id="IPR051921">
    <property type="entry name" value="ABC_osmolyte_uptake_ATP-bind"/>
</dbReference>
<dbReference type="GO" id="GO:0016887">
    <property type="term" value="F:ATP hydrolysis activity"/>
    <property type="evidence" value="ECO:0007669"/>
    <property type="project" value="UniProtKB-UniRule"/>
</dbReference>
<dbReference type="InterPro" id="IPR046342">
    <property type="entry name" value="CBS_dom_sf"/>
</dbReference>
<comment type="similarity">
    <text evidence="1 9">Belongs to the ABC transporter superfamily.</text>
</comment>
<proteinExistence type="inferred from homology"/>
<keyword evidence="9" id="KW-0472">Membrane</keyword>
<dbReference type="InterPro" id="IPR005892">
    <property type="entry name" value="Gly-betaine_transp_ATP-bd"/>
</dbReference>
<comment type="subunit">
    <text evidence="7">The complex is probably composed of two ATP-binding proteins (TmoW), two transmembrane proteins (TmoV) and a solute-binding protein (TmoX).</text>
</comment>
<evidence type="ECO:0000256" key="3">
    <source>
        <dbReference type="ARBA" id="ARBA00022741"/>
    </source>
</evidence>
<accession>A0A5B0DXS0</accession>
<dbReference type="GO" id="GO:0006970">
    <property type="term" value="P:response to osmotic stress"/>
    <property type="evidence" value="ECO:0007669"/>
    <property type="project" value="UniProtKB-ARBA"/>
</dbReference>
<feature type="domain" description="CBS" evidence="11">
    <location>
        <begin position="288"/>
        <end position="348"/>
    </location>
</feature>
<dbReference type="GO" id="GO:0015418">
    <property type="term" value="F:ABC-type quaternary ammonium compound transporting activity"/>
    <property type="evidence" value="ECO:0007669"/>
    <property type="project" value="UniProtKB-EC"/>
</dbReference>
<dbReference type="PROSITE" id="PS51371">
    <property type="entry name" value="CBS"/>
    <property type="match status" value="1"/>
</dbReference>
<comment type="catalytic activity">
    <reaction evidence="6">
        <text>a quaternary ammonium(out) + ATP + H2O = a quaternary ammonium(in) + ADP + phosphate + H(+)</text>
        <dbReference type="Rhea" id="RHEA:11036"/>
        <dbReference type="ChEBI" id="CHEBI:15377"/>
        <dbReference type="ChEBI" id="CHEBI:15378"/>
        <dbReference type="ChEBI" id="CHEBI:30616"/>
        <dbReference type="ChEBI" id="CHEBI:35267"/>
        <dbReference type="ChEBI" id="CHEBI:43474"/>
        <dbReference type="ChEBI" id="CHEBI:456216"/>
        <dbReference type="EC" id="7.6.2.9"/>
    </reaction>
    <physiologicalReaction direction="left-to-right" evidence="6">
        <dbReference type="Rhea" id="RHEA:11037"/>
    </physiologicalReaction>
</comment>
<comment type="caution">
    <text evidence="12">The sequence shown here is derived from an EMBL/GenBank/DDBJ whole genome shotgun (WGS) entry which is preliminary data.</text>
</comment>
<dbReference type="RefSeq" id="WP_149296422.1">
    <property type="nucleotide sequence ID" value="NZ_VTWH01000001.1"/>
</dbReference>
<dbReference type="Gene3D" id="3.10.580.10">
    <property type="entry name" value="CBS-domain"/>
    <property type="match status" value="1"/>
</dbReference>
<evidence type="ECO:0000256" key="9">
    <source>
        <dbReference type="RuleBase" id="RU369116"/>
    </source>
</evidence>
<evidence type="ECO:0000256" key="5">
    <source>
        <dbReference type="ARBA" id="ARBA00022970"/>
    </source>
</evidence>
<sequence length="353" mass="38822">MNDSQPVISCRNVWKIFGQRAPEALKAIRNEGVGKAEVLRRFECVVGVADVSFDVQRGEIFCIMGLSGSGKSTLLRHINRLIEPSDGRILIEGREINSLGAAELRMLRAQMIAMVFQSVALLPYRTVLENTALGLEFRKMPKAERLEASQRALQAVQLGDWANRYPSDLSGGMLQRVGLARALASDSPILLMDEPFSALDPLIRRELQDQFVELSRKFNKTTIFITHDLEEAIRVGNRIGIMRDGVMVQVGAPEDIVMAPADDYVARFTAGIAKNHLVSARSLMAATAEPEELSSLPRVAANADIDQLIDLFLTKECGRLAVEDETGHLIGCVTQEDLLRGIQGPKTIKASEA</sequence>
<organism evidence="12 13">
    <name type="scientific">Aureimonas fodinaquatilis</name>
    <dbReference type="NCBI Taxonomy" id="2565783"/>
    <lineage>
        <taxon>Bacteria</taxon>
        <taxon>Pseudomonadati</taxon>
        <taxon>Pseudomonadota</taxon>
        <taxon>Alphaproteobacteria</taxon>
        <taxon>Hyphomicrobiales</taxon>
        <taxon>Aurantimonadaceae</taxon>
        <taxon>Aureimonas</taxon>
    </lineage>
</organism>
<evidence type="ECO:0000313" key="13">
    <source>
        <dbReference type="Proteomes" id="UP000324738"/>
    </source>
</evidence>
<keyword evidence="3 9" id="KW-0547">Nucleotide-binding</keyword>
<evidence type="ECO:0000256" key="4">
    <source>
        <dbReference type="ARBA" id="ARBA00022840"/>
    </source>
</evidence>
<dbReference type="PROSITE" id="PS50893">
    <property type="entry name" value="ABC_TRANSPORTER_2"/>
    <property type="match status" value="1"/>
</dbReference>
<evidence type="ECO:0000256" key="8">
    <source>
        <dbReference type="PROSITE-ProRule" id="PRU00703"/>
    </source>
</evidence>
<dbReference type="EMBL" id="VTWH01000001">
    <property type="protein sequence ID" value="KAA0971574.1"/>
    <property type="molecule type" value="Genomic_DNA"/>
</dbReference>
<keyword evidence="2 9" id="KW-0813">Transport</keyword>
<dbReference type="OrthoDB" id="9802264at2"/>
<evidence type="ECO:0000313" key="12">
    <source>
        <dbReference type="EMBL" id="KAA0971574.1"/>
    </source>
</evidence>
<dbReference type="InterPro" id="IPR003439">
    <property type="entry name" value="ABC_transporter-like_ATP-bd"/>
</dbReference>
<dbReference type="Gene3D" id="3.40.50.300">
    <property type="entry name" value="P-loop containing nucleotide triphosphate hydrolases"/>
    <property type="match status" value="1"/>
</dbReference>
<keyword evidence="8" id="KW-0129">CBS domain</keyword>
<dbReference type="InterPro" id="IPR027417">
    <property type="entry name" value="P-loop_NTPase"/>
</dbReference>
<dbReference type="GO" id="GO:0006865">
    <property type="term" value="P:amino acid transport"/>
    <property type="evidence" value="ECO:0007669"/>
    <property type="project" value="UniProtKB-UniRule"/>
</dbReference>
<evidence type="ECO:0000256" key="1">
    <source>
        <dbReference type="ARBA" id="ARBA00005417"/>
    </source>
</evidence>
<keyword evidence="5" id="KW-0029">Amino-acid transport</keyword>
<feature type="domain" description="ABC transporter" evidence="10">
    <location>
        <begin position="28"/>
        <end position="269"/>
    </location>
</feature>
<comment type="subunit">
    <text evidence="9">The complex is probably composed of two ATP-binding proteins, two transmembrane proteins and a solute-binding protein.</text>
</comment>
<dbReference type="Pfam" id="PF00571">
    <property type="entry name" value="CBS"/>
    <property type="match status" value="1"/>
</dbReference>
<evidence type="ECO:0000256" key="6">
    <source>
        <dbReference type="ARBA" id="ARBA00051811"/>
    </source>
</evidence>
<reference evidence="12 13" key="1">
    <citation type="submission" date="2019-08" db="EMBL/GenBank/DDBJ databases">
        <title>Aureimonas fodiniaquatilis sp. nov., isolated from a coal mine wastewater.</title>
        <authorList>
            <person name="Kim W."/>
        </authorList>
    </citation>
    <scope>NUCLEOTIDE SEQUENCE [LARGE SCALE GENOMIC DNA]</scope>
    <source>
        <strain evidence="12 13">CAU 1482</strain>
    </source>
</reference>
<evidence type="ECO:0000256" key="7">
    <source>
        <dbReference type="ARBA" id="ARBA00061968"/>
    </source>
</evidence>
<keyword evidence="4 9" id="KW-0067">ATP-binding</keyword>
<dbReference type="PANTHER" id="PTHR43869">
    <property type="entry name" value="GLYCINE BETAINE/PROLINE BETAINE TRANSPORT SYSTEM ATP-BINDING PROTEIN PROV"/>
    <property type="match status" value="1"/>
</dbReference>
<comment type="subcellular location">
    <subcellularLocation>
        <location evidence="9">Cell inner membrane</location>
        <topology evidence="9">Peripheral membrane protein</topology>
    </subcellularLocation>
</comment>
<dbReference type="PANTHER" id="PTHR43869:SF1">
    <property type="entry name" value="GLYCINE BETAINE_PROLINE BETAINE TRANSPORT SYSTEM ATP-BINDING PROTEIN PROV"/>
    <property type="match status" value="1"/>
</dbReference>
<dbReference type="InterPro" id="IPR000644">
    <property type="entry name" value="CBS_dom"/>
</dbReference>
<evidence type="ECO:0000259" key="11">
    <source>
        <dbReference type="PROSITE" id="PS51371"/>
    </source>
</evidence>
<keyword evidence="9" id="KW-0997">Cell inner membrane</keyword>
<protein>
    <recommendedName>
        <fullName evidence="9">Quaternary amine transport ATP-binding protein</fullName>
        <ecNumber evidence="9">7.6.2.9</ecNumber>
    </recommendedName>
</protein>
<dbReference type="SUPFAM" id="SSF54631">
    <property type="entry name" value="CBS-domain pair"/>
    <property type="match status" value="1"/>
</dbReference>
<keyword evidence="13" id="KW-1185">Reference proteome</keyword>